<evidence type="ECO:0000313" key="1">
    <source>
        <dbReference type="EMBL" id="KAK2147043.1"/>
    </source>
</evidence>
<comment type="caution">
    <text evidence="1">The sequence shown here is derived from an EMBL/GenBank/DDBJ whole genome shotgun (WGS) entry which is preliminary data.</text>
</comment>
<gene>
    <name evidence="1" type="ORF">LSH36_573g07012</name>
</gene>
<dbReference type="EMBL" id="JAODUP010000573">
    <property type="protein sequence ID" value="KAK2147043.1"/>
    <property type="molecule type" value="Genomic_DNA"/>
</dbReference>
<dbReference type="Proteomes" id="UP001208570">
    <property type="component" value="Unassembled WGS sequence"/>
</dbReference>
<name>A0AAD9J6J7_9ANNE</name>
<protein>
    <submittedName>
        <fullName evidence="1">Uncharacterized protein</fullName>
    </submittedName>
</protein>
<dbReference type="AlphaFoldDB" id="A0AAD9J6J7"/>
<keyword evidence="2" id="KW-1185">Reference proteome</keyword>
<organism evidence="1 2">
    <name type="scientific">Paralvinella palmiformis</name>
    <dbReference type="NCBI Taxonomy" id="53620"/>
    <lineage>
        <taxon>Eukaryota</taxon>
        <taxon>Metazoa</taxon>
        <taxon>Spiralia</taxon>
        <taxon>Lophotrochozoa</taxon>
        <taxon>Annelida</taxon>
        <taxon>Polychaeta</taxon>
        <taxon>Sedentaria</taxon>
        <taxon>Canalipalpata</taxon>
        <taxon>Terebellida</taxon>
        <taxon>Terebelliformia</taxon>
        <taxon>Alvinellidae</taxon>
        <taxon>Paralvinella</taxon>
    </lineage>
</organism>
<sequence length="165" mass="19361">PHLKCVNAAWRPLYNKDTTLLENVQRCAIVLHDREYKDRVKQLKLSSLHYRRTRGDMIELYKHTHSIYHIDAKYIKLDQSQTTRGHSFKLAKERVNNRVRQRFLSIKATNACNQLLGDVNTPSLNVFKAILDKGWSRWKYSQQPVNVFFQYDSATLGKSLSANRL</sequence>
<accession>A0AAD9J6J7</accession>
<evidence type="ECO:0000313" key="2">
    <source>
        <dbReference type="Proteomes" id="UP001208570"/>
    </source>
</evidence>
<reference evidence="1" key="1">
    <citation type="journal article" date="2023" name="Mol. Biol. Evol.">
        <title>Third-Generation Sequencing Reveals the Adaptive Role of the Epigenome in Three Deep-Sea Polychaetes.</title>
        <authorList>
            <person name="Perez M."/>
            <person name="Aroh O."/>
            <person name="Sun Y."/>
            <person name="Lan Y."/>
            <person name="Juniper S.K."/>
            <person name="Young C.R."/>
            <person name="Angers B."/>
            <person name="Qian P.Y."/>
        </authorList>
    </citation>
    <scope>NUCLEOTIDE SEQUENCE</scope>
    <source>
        <strain evidence="1">P08H-3</strain>
    </source>
</reference>
<proteinExistence type="predicted"/>
<feature type="non-terminal residue" evidence="1">
    <location>
        <position position="1"/>
    </location>
</feature>